<protein>
    <submittedName>
        <fullName evidence="1">Uncharacterized protein</fullName>
    </submittedName>
</protein>
<dbReference type="AlphaFoldDB" id="A0A4Q4Z8P8"/>
<reference evidence="1 2" key="1">
    <citation type="submission" date="2019-01" db="EMBL/GenBank/DDBJ databases">
        <title>Nocardioides guangzhouensis sp. nov., an actinobacterium isolated from soil.</title>
        <authorList>
            <person name="Fu Y."/>
            <person name="Cai Y."/>
            <person name="Lin Z."/>
            <person name="Chen P."/>
        </authorList>
    </citation>
    <scope>NUCLEOTIDE SEQUENCE [LARGE SCALE GENOMIC DNA]</scope>
    <source>
        <strain evidence="1 2">130</strain>
    </source>
</reference>
<name>A0A4Q4Z8P8_9ACTN</name>
<dbReference type="OrthoDB" id="5192295at2"/>
<gene>
    <name evidence="1" type="ORF">EKO23_16590</name>
</gene>
<accession>A0A4Q4Z8P8</accession>
<evidence type="ECO:0000313" key="2">
    <source>
        <dbReference type="Proteomes" id="UP000295198"/>
    </source>
</evidence>
<dbReference type="EMBL" id="SDKM01000025">
    <property type="protein sequence ID" value="RYP84270.1"/>
    <property type="molecule type" value="Genomic_DNA"/>
</dbReference>
<dbReference type="Proteomes" id="UP000295198">
    <property type="component" value="Unassembled WGS sequence"/>
</dbReference>
<comment type="caution">
    <text evidence="1">The sequence shown here is derived from an EMBL/GenBank/DDBJ whole genome shotgun (WGS) entry which is preliminary data.</text>
</comment>
<evidence type="ECO:0000313" key="1">
    <source>
        <dbReference type="EMBL" id="RYP84270.1"/>
    </source>
</evidence>
<dbReference type="RefSeq" id="WP_134719232.1">
    <property type="nucleotide sequence ID" value="NZ_SDKM01000025.1"/>
</dbReference>
<proteinExistence type="predicted"/>
<keyword evidence="2" id="KW-1185">Reference proteome</keyword>
<organism evidence="1 2">
    <name type="scientific">Nocardioides guangzhouensis</name>
    <dbReference type="NCBI Taxonomy" id="2497878"/>
    <lineage>
        <taxon>Bacteria</taxon>
        <taxon>Bacillati</taxon>
        <taxon>Actinomycetota</taxon>
        <taxon>Actinomycetes</taxon>
        <taxon>Propionibacteriales</taxon>
        <taxon>Nocardioidaceae</taxon>
        <taxon>Nocardioides</taxon>
    </lineage>
</organism>
<sequence length="65" mass="7059">MRKELTFTELDTETAELLPARETLFFNKYNWAGISATNSSLAVNAGSHFSVAHSAALQAISVNQS</sequence>